<protein>
    <submittedName>
        <fullName evidence="2">Uncharacterized protein</fullName>
    </submittedName>
</protein>
<organism evidence="2 3">
    <name type="scientific">Ralstonia pickettii</name>
    <name type="common">Burkholderia pickettii</name>
    <dbReference type="NCBI Taxonomy" id="329"/>
    <lineage>
        <taxon>Bacteria</taxon>
        <taxon>Pseudomonadati</taxon>
        <taxon>Pseudomonadota</taxon>
        <taxon>Betaproteobacteria</taxon>
        <taxon>Burkholderiales</taxon>
        <taxon>Burkholderiaceae</taxon>
        <taxon>Ralstonia</taxon>
    </lineage>
</organism>
<comment type="caution">
    <text evidence="2">The sequence shown here is derived from an EMBL/GenBank/DDBJ whole genome shotgun (WGS) entry which is preliminary data.</text>
</comment>
<reference evidence="2 3" key="1">
    <citation type="submission" date="2019-11" db="EMBL/GenBank/DDBJ databases">
        <title>Phenotypic characterization of an OXA-22 and OXA-60 co-producing Ralstonia pickettii clinical strain.</title>
        <authorList>
            <person name="He F."/>
        </authorList>
    </citation>
    <scope>NUCLEOTIDE SEQUENCE [LARGE SCALE GENOMIC DNA]</scope>
    <source>
        <strain evidence="2 3">PSLESD1</strain>
    </source>
</reference>
<accession>A0A7X2LAC5</accession>
<name>A0A7X2LAC5_RALPI</name>
<evidence type="ECO:0000313" key="2">
    <source>
        <dbReference type="EMBL" id="MRS97982.1"/>
    </source>
</evidence>
<dbReference type="RefSeq" id="WP_154205919.1">
    <property type="nucleotide sequence ID" value="NZ_WJYN01000001.1"/>
</dbReference>
<dbReference type="EMBL" id="WJYN01000001">
    <property type="protein sequence ID" value="MRS97982.1"/>
    <property type="molecule type" value="Genomic_DNA"/>
</dbReference>
<sequence length="274" mass="31432">MPQSIEIEIGESPQALIGRYGKAVDVDNKNEQAYGVTFYAVDWPDSSQGTVVIKNRESEVRLDTALGVSGSFDKAHADEGIYDYSISLGIPPRNNVTHDQARLQFYEMLKRIQQAGWKRWIYPENPRLSGGEAFRYRLVKDQGVDSLDPGYVPSLEDWMKLPDMTSWRFYLNGVYMDVQMSRDSKRMRMDELGAYFVKIKLEGYANYWRNAFNEQDRPHWRDLFPGLQRQMRAERAGAEQKLKVLGYAIDTGYHNPDETSGDEPVSPPPKTSAK</sequence>
<evidence type="ECO:0000256" key="1">
    <source>
        <dbReference type="SAM" id="MobiDB-lite"/>
    </source>
</evidence>
<gene>
    <name evidence="2" type="ORF">GJQ57_04845</name>
</gene>
<dbReference type="Proteomes" id="UP000441032">
    <property type="component" value="Unassembled WGS sequence"/>
</dbReference>
<evidence type="ECO:0000313" key="3">
    <source>
        <dbReference type="Proteomes" id="UP000441032"/>
    </source>
</evidence>
<proteinExistence type="predicted"/>
<feature type="region of interest" description="Disordered" evidence="1">
    <location>
        <begin position="253"/>
        <end position="274"/>
    </location>
</feature>
<dbReference type="AlphaFoldDB" id="A0A7X2LAC5"/>
<feature type="compositionally biased region" description="Pro residues" evidence="1">
    <location>
        <begin position="265"/>
        <end position="274"/>
    </location>
</feature>